<feature type="compositionally biased region" description="Polar residues" evidence="1">
    <location>
        <begin position="326"/>
        <end position="335"/>
    </location>
</feature>
<evidence type="ECO:0000313" key="2">
    <source>
        <dbReference type="EMBL" id="KMM71113.1"/>
    </source>
</evidence>
<dbReference type="VEuPathDB" id="FungiDB:CPAG_07420"/>
<dbReference type="AlphaFoldDB" id="A0A0J6FLB9"/>
<evidence type="ECO:0000256" key="1">
    <source>
        <dbReference type="SAM" id="MobiDB-lite"/>
    </source>
</evidence>
<protein>
    <submittedName>
        <fullName evidence="2">Uncharacterized protein</fullName>
    </submittedName>
</protein>
<gene>
    <name evidence="2" type="ORF">CPAG_07420</name>
</gene>
<dbReference type="Proteomes" id="UP000054567">
    <property type="component" value="Unassembled WGS sequence"/>
</dbReference>
<sequence length="335" mass="37557">MQLQASRQTENSHGERELSCCLKIGSPKSQSPVEVVDLTGDFNNKTRSLNIRQMLENEQFIQTMQDMMGSIEASTAYDSNKSMNSINKTTTNATITHLCISPVHRTESAFQKPDVSTSTLTELASSVQQHVVWEKPIHSHLEHVDTGGYVNSLHLVIFPLKNRHNLPQEVHGSLAASPSVRRVVLPPDNYSTPSRCHAIQLSLRVTEQTLKVHASEIDQFRTCKYSLQQNSDSSQFVRDIDLSEDSDYNITEDYQLVACWLELAKSVMKEQEDTLCHGESVPPVGNTDNINLGVEKQVFGEPEPQKNQPRKEEKDTTESTRETSISKKTATVTAF</sequence>
<dbReference type="OrthoDB" id="4190643at2759"/>
<accession>A0A0J6FLB9</accession>
<reference evidence="3" key="2">
    <citation type="journal article" date="2009" name="Genome Res.">
        <title>Comparative genomic analyses of the human fungal pathogens Coccidioides and their relatives.</title>
        <authorList>
            <person name="Sharpton T.J."/>
            <person name="Stajich J.E."/>
            <person name="Rounsley S.D."/>
            <person name="Gardner M.J."/>
            <person name="Wortman J.R."/>
            <person name="Jordar V.S."/>
            <person name="Maiti R."/>
            <person name="Kodira C.D."/>
            <person name="Neafsey D.E."/>
            <person name="Zeng Q."/>
            <person name="Hung C.-Y."/>
            <person name="McMahan C."/>
            <person name="Muszewska A."/>
            <person name="Grynberg M."/>
            <person name="Mandel M.A."/>
            <person name="Kellner E.M."/>
            <person name="Barker B.M."/>
            <person name="Galgiani J.N."/>
            <person name="Orbach M.J."/>
            <person name="Kirkland T.N."/>
            <person name="Cole G.T."/>
            <person name="Henn M.R."/>
            <person name="Birren B.W."/>
            <person name="Taylor J.W."/>
        </authorList>
    </citation>
    <scope>NUCLEOTIDE SEQUENCE [LARGE SCALE GENOMIC DNA]</scope>
    <source>
        <strain evidence="3">RMSCC 3488</strain>
    </source>
</reference>
<feature type="compositionally biased region" description="Basic and acidic residues" evidence="1">
    <location>
        <begin position="309"/>
        <end position="325"/>
    </location>
</feature>
<reference evidence="3" key="3">
    <citation type="journal article" date="2010" name="Genome Res.">
        <title>Population genomic sequencing of Coccidioides fungi reveals recent hybridization and transposon control.</title>
        <authorList>
            <person name="Neafsey D.E."/>
            <person name="Barker B.M."/>
            <person name="Sharpton T.J."/>
            <person name="Stajich J.E."/>
            <person name="Park D.J."/>
            <person name="Whiston E."/>
            <person name="Hung C.-Y."/>
            <person name="McMahan C."/>
            <person name="White J."/>
            <person name="Sykes S."/>
            <person name="Heiman D."/>
            <person name="Young S."/>
            <person name="Zeng Q."/>
            <person name="Abouelleil A."/>
            <person name="Aftuck L."/>
            <person name="Bessette D."/>
            <person name="Brown A."/>
            <person name="FitzGerald M."/>
            <person name="Lui A."/>
            <person name="Macdonald J.P."/>
            <person name="Priest M."/>
            <person name="Orbach M.J."/>
            <person name="Galgiani J.N."/>
            <person name="Kirkland T.N."/>
            <person name="Cole G.T."/>
            <person name="Birren B.W."/>
            <person name="Henn M.R."/>
            <person name="Taylor J.W."/>
            <person name="Rounsley S.D."/>
        </authorList>
    </citation>
    <scope>NUCLEOTIDE SEQUENCE [LARGE SCALE GENOMIC DNA]</scope>
    <source>
        <strain evidence="3">RMSCC 3488</strain>
    </source>
</reference>
<organism evidence="2 3">
    <name type="scientific">Coccidioides posadasii RMSCC 3488</name>
    <dbReference type="NCBI Taxonomy" id="454284"/>
    <lineage>
        <taxon>Eukaryota</taxon>
        <taxon>Fungi</taxon>
        <taxon>Dikarya</taxon>
        <taxon>Ascomycota</taxon>
        <taxon>Pezizomycotina</taxon>
        <taxon>Eurotiomycetes</taxon>
        <taxon>Eurotiomycetidae</taxon>
        <taxon>Onygenales</taxon>
        <taxon>Onygenaceae</taxon>
        <taxon>Coccidioides</taxon>
    </lineage>
</organism>
<name>A0A0J6FLB9_COCPO</name>
<evidence type="ECO:0000313" key="3">
    <source>
        <dbReference type="Proteomes" id="UP000054567"/>
    </source>
</evidence>
<reference evidence="2 3" key="1">
    <citation type="submission" date="2007-06" db="EMBL/GenBank/DDBJ databases">
        <title>The Genome Sequence of Coccidioides posadasii RMSCC_3488.</title>
        <authorList>
            <consortium name="Coccidioides Genome Resources Consortium"/>
            <consortium name="The Broad Institute Genome Sequencing Platform"/>
            <person name="Henn M.R."/>
            <person name="Sykes S."/>
            <person name="Young S."/>
            <person name="Jaffe D."/>
            <person name="Berlin A."/>
            <person name="Alvarez P."/>
            <person name="Butler J."/>
            <person name="Gnerre S."/>
            <person name="Grabherr M."/>
            <person name="Mauceli E."/>
            <person name="Brockman W."/>
            <person name="Kodira C."/>
            <person name="Alvarado L."/>
            <person name="Zeng Q."/>
            <person name="Crawford M."/>
            <person name="Antoine C."/>
            <person name="Devon K."/>
            <person name="Galgiani J."/>
            <person name="Orsborn K."/>
            <person name="Lewis M.L."/>
            <person name="Nusbaum C."/>
            <person name="Galagan J."/>
            <person name="Birren B."/>
        </authorList>
    </citation>
    <scope>NUCLEOTIDE SEQUENCE [LARGE SCALE GENOMIC DNA]</scope>
    <source>
        <strain evidence="2 3">RMSCC 3488</strain>
    </source>
</reference>
<proteinExistence type="predicted"/>
<feature type="region of interest" description="Disordered" evidence="1">
    <location>
        <begin position="298"/>
        <end position="335"/>
    </location>
</feature>
<dbReference type="EMBL" id="DS268112">
    <property type="protein sequence ID" value="KMM71113.1"/>
    <property type="molecule type" value="Genomic_DNA"/>
</dbReference>